<dbReference type="Pfam" id="PF01266">
    <property type="entry name" value="DAO"/>
    <property type="match status" value="1"/>
</dbReference>
<evidence type="ECO:0000313" key="3">
    <source>
        <dbReference type="Proteomes" id="UP000651452"/>
    </source>
</evidence>
<sequence length="467" mass="51382">MTRQILPVPNPVLSYWLRDPHAYADLRSSPRLPAECDVVVVGAGLAGVLAAYHILTTTDEIDEEGDGTEAQDGVGGGFERGKTKVMLIDARQLCSGATARNGGHVKVQVKTLLNLENGEKDGGKKRTEFQDYVTRVMHELKRIAEQEELDCEFELRRSFDVFTDAQEAEDIHHRYETARKRGEGWTTNVSWIGAQMVEQVTSISGAKGAFSVPAASFWPYKFVMQLLERMVARWPHRLNIQMNTPVTRLTTTSSDTTILVTDRGSLTAAKIVLATNAYTAGLLPSFTHAVIPVRGMASHHTPKHPIHPHLANTYNIAFGPQKGVDYLNPRPDGSIVVGGGAWLFGGDMHSWRGNWDDAHLFSEEVMRYWHEYMADRFLGWGNSGAVNDSAWTGIMGRTVDGQPFVVRVPGRENIWVLAGFNGGGMAIIALCAKAVGKMVVQGKGFGEVWEEEGLLECFGATEGRMGI</sequence>
<organism evidence="2 3">
    <name type="scientific">Ascochyta lentis</name>
    <dbReference type="NCBI Taxonomy" id="205686"/>
    <lineage>
        <taxon>Eukaryota</taxon>
        <taxon>Fungi</taxon>
        <taxon>Dikarya</taxon>
        <taxon>Ascomycota</taxon>
        <taxon>Pezizomycotina</taxon>
        <taxon>Dothideomycetes</taxon>
        <taxon>Pleosporomycetidae</taxon>
        <taxon>Pleosporales</taxon>
        <taxon>Pleosporineae</taxon>
        <taxon>Didymellaceae</taxon>
        <taxon>Ascochyta</taxon>
    </lineage>
</organism>
<dbReference type="Gene3D" id="3.30.9.10">
    <property type="entry name" value="D-Amino Acid Oxidase, subunit A, domain 2"/>
    <property type="match status" value="1"/>
</dbReference>
<gene>
    <name evidence="2" type="ORF">EKO04_000028</name>
</gene>
<dbReference type="Gene3D" id="3.50.50.60">
    <property type="entry name" value="FAD/NAD(P)-binding domain"/>
    <property type="match status" value="1"/>
</dbReference>
<dbReference type="PANTHER" id="PTHR13847">
    <property type="entry name" value="SARCOSINE DEHYDROGENASE-RELATED"/>
    <property type="match status" value="1"/>
</dbReference>
<reference evidence="2" key="1">
    <citation type="submission" date="2018-12" db="EMBL/GenBank/DDBJ databases">
        <authorList>
            <person name="Syme R.A."/>
            <person name="Farfan-Caceres L."/>
            <person name="Lichtenzveig J."/>
        </authorList>
    </citation>
    <scope>NUCLEOTIDE SEQUENCE</scope>
    <source>
        <strain evidence="2">Al4</strain>
    </source>
</reference>
<dbReference type="AlphaFoldDB" id="A0A8H7MHR5"/>
<dbReference type="InterPro" id="IPR006076">
    <property type="entry name" value="FAD-dep_OxRdtase"/>
</dbReference>
<dbReference type="OrthoDB" id="429143at2759"/>
<comment type="caution">
    <text evidence="2">The sequence shown here is derived from an EMBL/GenBank/DDBJ whole genome shotgun (WGS) entry which is preliminary data.</text>
</comment>
<dbReference type="SUPFAM" id="SSF51905">
    <property type="entry name" value="FAD/NAD(P)-binding domain"/>
    <property type="match status" value="1"/>
</dbReference>
<evidence type="ECO:0000259" key="1">
    <source>
        <dbReference type="Pfam" id="PF01266"/>
    </source>
</evidence>
<protein>
    <recommendedName>
        <fullName evidence="1">FAD dependent oxidoreductase domain-containing protein</fullName>
    </recommendedName>
</protein>
<dbReference type="Proteomes" id="UP000651452">
    <property type="component" value="Unassembled WGS sequence"/>
</dbReference>
<keyword evidence="3" id="KW-1185">Reference proteome</keyword>
<dbReference type="PANTHER" id="PTHR13847:SF279">
    <property type="entry name" value="FAD DEPENDENT OXIDOREDUCTASE DOMAIN-CONTAINING PROTEIN-RELATED"/>
    <property type="match status" value="1"/>
</dbReference>
<evidence type="ECO:0000313" key="2">
    <source>
        <dbReference type="EMBL" id="KAF9701151.1"/>
    </source>
</evidence>
<feature type="domain" description="FAD dependent oxidoreductase" evidence="1">
    <location>
        <begin position="37"/>
        <end position="436"/>
    </location>
</feature>
<dbReference type="EMBL" id="RZGK01000002">
    <property type="protein sequence ID" value="KAF9701151.1"/>
    <property type="molecule type" value="Genomic_DNA"/>
</dbReference>
<accession>A0A8H7MHR5</accession>
<dbReference type="GO" id="GO:0005737">
    <property type="term" value="C:cytoplasm"/>
    <property type="evidence" value="ECO:0007669"/>
    <property type="project" value="TreeGrafter"/>
</dbReference>
<dbReference type="InterPro" id="IPR036188">
    <property type="entry name" value="FAD/NAD-bd_sf"/>
</dbReference>
<proteinExistence type="predicted"/>
<reference evidence="2" key="2">
    <citation type="submission" date="2020-09" db="EMBL/GenBank/DDBJ databases">
        <title>Reference genome assembly for Australian Ascochyta lentis isolate Al4.</title>
        <authorList>
            <person name="Lee R.C."/>
            <person name="Farfan-Caceres L.M."/>
            <person name="Debler J.W."/>
            <person name="Williams A.H."/>
            <person name="Henares B.M."/>
        </authorList>
    </citation>
    <scope>NUCLEOTIDE SEQUENCE</scope>
    <source>
        <strain evidence="2">Al4</strain>
    </source>
</reference>
<name>A0A8H7MHR5_9PLEO</name>